<reference evidence="1 2" key="1">
    <citation type="submission" date="2023-03" db="EMBL/GenBank/DDBJ databases">
        <title>WGS of Gossypium arboreum.</title>
        <authorList>
            <person name="Yu D."/>
        </authorList>
    </citation>
    <scope>NUCLEOTIDE SEQUENCE [LARGE SCALE GENOMIC DNA]</scope>
    <source>
        <tissue evidence="1">Leaf</tissue>
    </source>
</reference>
<dbReference type="PANTHER" id="PTHR46890:SF48">
    <property type="entry name" value="RNA-DIRECTED DNA POLYMERASE"/>
    <property type="match status" value="1"/>
</dbReference>
<comment type="caution">
    <text evidence="1">The sequence shown here is derived from an EMBL/GenBank/DDBJ whole genome shotgun (WGS) entry which is preliminary data.</text>
</comment>
<evidence type="ECO:0008006" key="3">
    <source>
        <dbReference type="Google" id="ProtNLM"/>
    </source>
</evidence>
<name>A0ABR0QHJ1_GOSAR</name>
<accession>A0ABR0QHJ1</accession>
<evidence type="ECO:0000313" key="2">
    <source>
        <dbReference type="Proteomes" id="UP001358586"/>
    </source>
</evidence>
<protein>
    <recommendedName>
        <fullName evidence="3">Reverse transcriptase</fullName>
    </recommendedName>
</protein>
<proteinExistence type="predicted"/>
<evidence type="ECO:0000313" key="1">
    <source>
        <dbReference type="EMBL" id="KAK5838780.1"/>
    </source>
</evidence>
<dbReference type="PANTHER" id="PTHR46890">
    <property type="entry name" value="NON-LTR RETROLELEMENT REVERSE TRANSCRIPTASE-LIKE PROTEIN-RELATED"/>
    <property type="match status" value="1"/>
</dbReference>
<dbReference type="EMBL" id="JARKNE010000003">
    <property type="protein sequence ID" value="KAK5838780.1"/>
    <property type="molecule type" value="Genomic_DNA"/>
</dbReference>
<sequence>MVSSLKCGGLRRNHVMEKLGDCGKQPWTYSKSSQYNWRGFAKMGLRGSDDQLATTKEELDNIATEYFQGLFTTKEYNLEEIYMALKDMAPTKAPGVDSLPALFFQRYWHIVGPYVGQFCLDILNRGTSIESSNSAQIVRIPKIEHLNNLLHFKPISLCTVIYKLISKIVGNSFQKVLDVCIDESQSAFILGRLITDNVLVAYEILNAFKQWRMGKIGYTTLKLDMSKANNRVE</sequence>
<organism evidence="1 2">
    <name type="scientific">Gossypium arboreum</name>
    <name type="common">Tree cotton</name>
    <name type="synonym">Gossypium nanking</name>
    <dbReference type="NCBI Taxonomy" id="29729"/>
    <lineage>
        <taxon>Eukaryota</taxon>
        <taxon>Viridiplantae</taxon>
        <taxon>Streptophyta</taxon>
        <taxon>Embryophyta</taxon>
        <taxon>Tracheophyta</taxon>
        <taxon>Spermatophyta</taxon>
        <taxon>Magnoliopsida</taxon>
        <taxon>eudicotyledons</taxon>
        <taxon>Gunneridae</taxon>
        <taxon>Pentapetalae</taxon>
        <taxon>rosids</taxon>
        <taxon>malvids</taxon>
        <taxon>Malvales</taxon>
        <taxon>Malvaceae</taxon>
        <taxon>Malvoideae</taxon>
        <taxon>Gossypium</taxon>
    </lineage>
</organism>
<keyword evidence="2" id="KW-1185">Reference proteome</keyword>
<dbReference type="Proteomes" id="UP001358586">
    <property type="component" value="Chromosome 3"/>
</dbReference>
<dbReference type="InterPro" id="IPR052343">
    <property type="entry name" value="Retrotransposon-Effector_Assoc"/>
</dbReference>
<gene>
    <name evidence="1" type="ORF">PVK06_007518</name>
</gene>